<dbReference type="InterPro" id="IPR020846">
    <property type="entry name" value="MFS_dom"/>
</dbReference>
<feature type="transmembrane region" description="Helical" evidence="7">
    <location>
        <begin position="74"/>
        <end position="93"/>
    </location>
</feature>
<accession>A0A8H4W9M2</accession>
<evidence type="ECO:0000256" key="1">
    <source>
        <dbReference type="ARBA" id="ARBA00004141"/>
    </source>
</evidence>
<protein>
    <recommendedName>
        <fullName evidence="8">Major facilitator superfamily (MFS) profile domain-containing protein</fullName>
    </recommendedName>
</protein>
<dbReference type="AlphaFoldDB" id="A0A8H4W9M2"/>
<feature type="transmembrane region" description="Helical" evidence="7">
    <location>
        <begin position="201"/>
        <end position="221"/>
    </location>
</feature>
<dbReference type="Pfam" id="PF07690">
    <property type="entry name" value="MFS_1"/>
    <property type="match status" value="1"/>
</dbReference>
<sequence>MPTRDTVGDFPGLCITSLFYALDSTILSTALPTIAADLNSSSLYIWIVNAYIITFTAVQQLYGQCAHIFGRKKSLLVAISLFLLGSGICGGAHNTNMVIGGRAVQGLGGGGLSIIPGMVVCDVVPLRERAKHTGVVYGAFALGTFIGPVVGGSMVDHIGWRWVFWLNLLIAGLALVLVMVFMQAKHGRSGSTLTQLARIDYVGNALLMGAVTSILLALSGTGSLDLWNSWRKWLPLLLGLLGLPLFVFFEGSPFYSQPTTPLRIFTNTVSALDFLLTFLHGTPVLGELFLTSVFPSSLLATPQQSGINTLAAAIPAVPFGNLGGSMISRTGHYRLNQIIGLHFL</sequence>
<name>A0A8H4W9M2_9HELO</name>
<dbReference type="GO" id="GO:0005886">
    <property type="term" value="C:plasma membrane"/>
    <property type="evidence" value="ECO:0007669"/>
    <property type="project" value="TreeGrafter"/>
</dbReference>
<dbReference type="PANTHER" id="PTHR23501:SF187">
    <property type="entry name" value="MAJOR FACILITATOR SUPERFAMILY (MFS) PROFILE DOMAIN-CONTAINING PROTEIN"/>
    <property type="match status" value="1"/>
</dbReference>
<comment type="subcellular location">
    <subcellularLocation>
        <location evidence="1">Membrane</location>
        <topology evidence="1">Multi-pass membrane protein</topology>
    </subcellularLocation>
</comment>
<organism evidence="9 10">
    <name type="scientific">Cudoniella acicularis</name>
    <dbReference type="NCBI Taxonomy" id="354080"/>
    <lineage>
        <taxon>Eukaryota</taxon>
        <taxon>Fungi</taxon>
        <taxon>Dikarya</taxon>
        <taxon>Ascomycota</taxon>
        <taxon>Pezizomycotina</taxon>
        <taxon>Leotiomycetes</taxon>
        <taxon>Helotiales</taxon>
        <taxon>Tricladiaceae</taxon>
        <taxon>Cudoniella</taxon>
    </lineage>
</organism>
<dbReference type="EMBL" id="JAAMPI010000090">
    <property type="protein sequence ID" value="KAF4635954.1"/>
    <property type="molecule type" value="Genomic_DNA"/>
</dbReference>
<evidence type="ECO:0000259" key="8">
    <source>
        <dbReference type="PROSITE" id="PS50850"/>
    </source>
</evidence>
<proteinExistence type="predicted"/>
<evidence type="ECO:0000256" key="4">
    <source>
        <dbReference type="ARBA" id="ARBA00022989"/>
    </source>
</evidence>
<keyword evidence="4 7" id="KW-1133">Transmembrane helix</keyword>
<keyword evidence="2" id="KW-0813">Transport</keyword>
<dbReference type="InterPro" id="IPR036259">
    <property type="entry name" value="MFS_trans_sf"/>
</dbReference>
<evidence type="ECO:0000256" key="6">
    <source>
        <dbReference type="ARBA" id="ARBA00023180"/>
    </source>
</evidence>
<dbReference type="PANTHER" id="PTHR23501">
    <property type="entry name" value="MAJOR FACILITATOR SUPERFAMILY"/>
    <property type="match status" value="1"/>
</dbReference>
<reference evidence="9 10" key="1">
    <citation type="submission" date="2020-03" db="EMBL/GenBank/DDBJ databases">
        <title>Draft Genome Sequence of Cudoniella acicularis.</title>
        <authorList>
            <person name="Buettner E."/>
            <person name="Kellner H."/>
        </authorList>
    </citation>
    <scope>NUCLEOTIDE SEQUENCE [LARGE SCALE GENOMIC DNA]</scope>
    <source>
        <strain evidence="9 10">DSM 108380</strain>
    </source>
</reference>
<feature type="transmembrane region" description="Helical" evidence="7">
    <location>
        <begin position="12"/>
        <end position="31"/>
    </location>
</feature>
<dbReference type="Proteomes" id="UP000566819">
    <property type="component" value="Unassembled WGS sequence"/>
</dbReference>
<dbReference type="PROSITE" id="PS50850">
    <property type="entry name" value="MFS"/>
    <property type="match status" value="1"/>
</dbReference>
<gene>
    <name evidence="9" type="ORF">G7Y89_g2121</name>
</gene>
<keyword evidence="5 7" id="KW-0472">Membrane</keyword>
<keyword evidence="10" id="KW-1185">Reference proteome</keyword>
<feature type="transmembrane region" description="Helical" evidence="7">
    <location>
        <begin position="233"/>
        <end position="255"/>
    </location>
</feature>
<feature type="transmembrane region" description="Helical" evidence="7">
    <location>
        <begin position="133"/>
        <end position="150"/>
    </location>
</feature>
<evidence type="ECO:0000313" key="10">
    <source>
        <dbReference type="Proteomes" id="UP000566819"/>
    </source>
</evidence>
<dbReference type="PRINTS" id="PR01036">
    <property type="entry name" value="TCRTETB"/>
</dbReference>
<dbReference type="InterPro" id="IPR011701">
    <property type="entry name" value="MFS"/>
</dbReference>
<dbReference type="OrthoDB" id="10021397at2759"/>
<evidence type="ECO:0000313" key="9">
    <source>
        <dbReference type="EMBL" id="KAF4635954.1"/>
    </source>
</evidence>
<comment type="caution">
    <text evidence="9">The sequence shown here is derived from an EMBL/GenBank/DDBJ whole genome shotgun (WGS) entry which is preliminary data.</text>
</comment>
<feature type="domain" description="Major facilitator superfamily (MFS) profile" evidence="8">
    <location>
        <begin position="9"/>
        <end position="344"/>
    </location>
</feature>
<keyword evidence="6" id="KW-0325">Glycoprotein</keyword>
<evidence type="ECO:0000256" key="7">
    <source>
        <dbReference type="SAM" id="Phobius"/>
    </source>
</evidence>
<feature type="transmembrane region" description="Helical" evidence="7">
    <location>
        <begin position="99"/>
        <end position="121"/>
    </location>
</feature>
<dbReference type="SUPFAM" id="SSF103473">
    <property type="entry name" value="MFS general substrate transporter"/>
    <property type="match status" value="1"/>
</dbReference>
<evidence type="ECO:0000256" key="2">
    <source>
        <dbReference type="ARBA" id="ARBA00022448"/>
    </source>
</evidence>
<evidence type="ECO:0000256" key="5">
    <source>
        <dbReference type="ARBA" id="ARBA00023136"/>
    </source>
</evidence>
<keyword evidence="3 7" id="KW-0812">Transmembrane</keyword>
<feature type="transmembrane region" description="Helical" evidence="7">
    <location>
        <begin position="162"/>
        <end position="181"/>
    </location>
</feature>
<feature type="transmembrane region" description="Helical" evidence="7">
    <location>
        <begin position="43"/>
        <end position="62"/>
    </location>
</feature>
<dbReference type="GO" id="GO:0022857">
    <property type="term" value="F:transmembrane transporter activity"/>
    <property type="evidence" value="ECO:0007669"/>
    <property type="project" value="InterPro"/>
</dbReference>
<evidence type="ECO:0000256" key="3">
    <source>
        <dbReference type="ARBA" id="ARBA00022692"/>
    </source>
</evidence>
<dbReference type="Gene3D" id="1.20.1720.10">
    <property type="entry name" value="Multidrug resistance protein D"/>
    <property type="match status" value="1"/>
</dbReference>